<protein>
    <recommendedName>
        <fullName evidence="2">FAD dependent oxidoreductase domain-containing protein</fullName>
    </recommendedName>
</protein>
<evidence type="ECO:0000256" key="1">
    <source>
        <dbReference type="ARBA" id="ARBA00023002"/>
    </source>
</evidence>
<comment type="caution">
    <text evidence="3">The sequence shown here is derived from an EMBL/GenBank/DDBJ whole genome shotgun (WGS) entry which is preliminary data.</text>
</comment>
<evidence type="ECO:0000313" key="4">
    <source>
        <dbReference type="Proteomes" id="UP000600449"/>
    </source>
</evidence>
<dbReference type="SUPFAM" id="SSF51905">
    <property type="entry name" value="FAD/NAD(P)-binding domain"/>
    <property type="match status" value="1"/>
</dbReference>
<dbReference type="PANTHER" id="PTHR13847:SF289">
    <property type="entry name" value="GLYCINE OXIDASE"/>
    <property type="match status" value="1"/>
</dbReference>
<dbReference type="GO" id="GO:0005737">
    <property type="term" value="C:cytoplasm"/>
    <property type="evidence" value="ECO:0007669"/>
    <property type="project" value="TreeGrafter"/>
</dbReference>
<evidence type="ECO:0000313" key="3">
    <source>
        <dbReference type="EMBL" id="GGK32090.1"/>
    </source>
</evidence>
<dbReference type="Gene3D" id="3.30.9.10">
    <property type="entry name" value="D-Amino Acid Oxidase, subunit A, domain 2"/>
    <property type="match status" value="1"/>
</dbReference>
<proteinExistence type="predicted"/>
<dbReference type="Proteomes" id="UP000600449">
    <property type="component" value="Unassembled WGS sequence"/>
</dbReference>
<keyword evidence="4" id="KW-1185">Reference proteome</keyword>
<reference evidence="3 4" key="1">
    <citation type="journal article" date="2014" name="Int. J. Syst. Evol. Microbiol.">
        <title>Complete genome sequence of Corynebacterium casei LMG S-19264T (=DSM 44701T), isolated from a smear-ripened cheese.</title>
        <authorList>
            <consortium name="US DOE Joint Genome Institute (JGI-PGF)"/>
            <person name="Walter F."/>
            <person name="Albersmeier A."/>
            <person name="Kalinowski J."/>
            <person name="Ruckert C."/>
        </authorList>
    </citation>
    <scope>NUCLEOTIDE SEQUENCE [LARGE SCALE GENOMIC DNA]</scope>
    <source>
        <strain evidence="3 4">CGMCC 1.9161</strain>
    </source>
</reference>
<dbReference type="AlphaFoldDB" id="A0A917V3J2"/>
<dbReference type="EMBL" id="BMMF01000005">
    <property type="protein sequence ID" value="GGK32090.1"/>
    <property type="molecule type" value="Genomic_DNA"/>
</dbReference>
<accession>A0A917V3J2</accession>
<sequence length="482" mass="52601">MQADADRRITEADILIIGNGALGLFAAEALASRAPTRKIAVVGPADREAGASQAAGAMLGCFGEVTTDTLRTDAGRQRFGIGVEAHKLWDKTIARLQEFAPSGSSLKVSSDTYVVLNSIGHVLDSHNFKAIIAALNEYQQPWSEADPDTIVGFNPRPDCRAFGCIRLHDEGAIDARAVLSALEKKLKYEGIHLVDHSVRKIITQQGTATGVELQDGWTIEASTVVLAAGAQSEALLSTASTDINLMPTFPGLGLGMLARRSRGSAFDSVVRTPNRGFGCGLHVVPQGNNREYLGSTNRVVHQVMNVSWLEDLRYLSKYSMQQLDENIAHHQVEHWLRGNRPITFDGFPLVGWLPIPGLYLMTGTFRDGYHGAPLLATHVADEIEGKPGPLGAIVKPTRSAIVTRTVDESIEEYAQHSIATWYEVGSDSCEMPTRTLEEFYRDRARRIYDELELGYGIGPDVLWYAFGDQAGAQHIRTYLSAA</sequence>
<dbReference type="InterPro" id="IPR036188">
    <property type="entry name" value="FAD/NAD-bd_sf"/>
</dbReference>
<feature type="domain" description="FAD dependent oxidoreductase" evidence="2">
    <location>
        <begin position="13"/>
        <end position="381"/>
    </location>
</feature>
<dbReference type="GO" id="GO:0016491">
    <property type="term" value="F:oxidoreductase activity"/>
    <property type="evidence" value="ECO:0007669"/>
    <property type="project" value="UniProtKB-KW"/>
</dbReference>
<name>A0A917V3J2_9HYPH</name>
<dbReference type="Pfam" id="PF01266">
    <property type="entry name" value="DAO"/>
    <property type="match status" value="1"/>
</dbReference>
<gene>
    <name evidence="3" type="ORF">GCM10011322_18460</name>
</gene>
<dbReference type="InterPro" id="IPR006076">
    <property type="entry name" value="FAD-dep_OxRdtase"/>
</dbReference>
<dbReference type="PANTHER" id="PTHR13847">
    <property type="entry name" value="SARCOSINE DEHYDROGENASE-RELATED"/>
    <property type="match status" value="1"/>
</dbReference>
<dbReference type="RefSeq" id="WP_188912001.1">
    <property type="nucleotide sequence ID" value="NZ_BMMF01000005.1"/>
</dbReference>
<keyword evidence="1" id="KW-0560">Oxidoreductase</keyword>
<organism evidence="3 4">
    <name type="scientific">Salinarimonas ramus</name>
    <dbReference type="NCBI Taxonomy" id="690164"/>
    <lineage>
        <taxon>Bacteria</taxon>
        <taxon>Pseudomonadati</taxon>
        <taxon>Pseudomonadota</taxon>
        <taxon>Alphaproteobacteria</taxon>
        <taxon>Hyphomicrobiales</taxon>
        <taxon>Salinarimonadaceae</taxon>
        <taxon>Salinarimonas</taxon>
    </lineage>
</organism>
<dbReference type="Gene3D" id="3.50.50.60">
    <property type="entry name" value="FAD/NAD(P)-binding domain"/>
    <property type="match status" value="1"/>
</dbReference>
<evidence type="ECO:0000259" key="2">
    <source>
        <dbReference type="Pfam" id="PF01266"/>
    </source>
</evidence>